<organism evidence="6 7">
    <name type="scientific">Aspergillus sclerotialis</name>
    <dbReference type="NCBI Taxonomy" id="2070753"/>
    <lineage>
        <taxon>Eukaryota</taxon>
        <taxon>Fungi</taxon>
        <taxon>Dikarya</taxon>
        <taxon>Ascomycota</taxon>
        <taxon>Pezizomycotina</taxon>
        <taxon>Eurotiomycetes</taxon>
        <taxon>Eurotiomycetidae</taxon>
        <taxon>Eurotiales</taxon>
        <taxon>Aspergillaceae</taxon>
        <taxon>Aspergillus</taxon>
        <taxon>Aspergillus subgen. Polypaecilum</taxon>
    </lineage>
</organism>
<dbReference type="Proteomes" id="UP000266188">
    <property type="component" value="Unassembled WGS sequence"/>
</dbReference>
<dbReference type="AlphaFoldDB" id="A0A3A2ZM98"/>
<feature type="region of interest" description="Disordered" evidence="4">
    <location>
        <begin position="593"/>
        <end position="751"/>
    </location>
</feature>
<gene>
    <name evidence="6" type="ORF">PHISCL_03343</name>
</gene>
<protein>
    <submittedName>
        <fullName evidence="6">CysPc</fullName>
    </submittedName>
</protein>
<dbReference type="InterPro" id="IPR022684">
    <property type="entry name" value="Calpain_cysteine_protease"/>
</dbReference>
<feature type="compositionally biased region" description="Basic and acidic residues" evidence="4">
    <location>
        <begin position="604"/>
        <end position="624"/>
    </location>
</feature>
<dbReference type="PANTHER" id="PTHR10183:SF425">
    <property type="entry name" value="CALPAIN-5"/>
    <property type="match status" value="1"/>
</dbReference>
<dbReference type="STRING" id="2070753.A0A3A2ZM98"/>
<dbReference type="InterPro" id="IPR001300">
    <property type="entry name" value="Peptidase_C2_calpain_cat"/>
</dbReference>
<comment type="similarity">
    <text evidence="1">Belongs to the peptidase C2 family.</text>
</comment>
<accession>A0A3A2ZM98</accession>
<feature type="compositionally biased region" description="Low complexity" evidence="4">
    <location>
        <begin position="1"/>
        <end position="12"/>
    </location>
</feature>
<evidence type="ECO:0000313" key="7">
    <source>
        <dbReference type="Proteomes" id="UP000266188"/>
    </source>
</evidence>
<dbReference type="CDD" id="cd00044">
    <property type="entry name" value="CysPc"/>
    <property type="match status" value="1"/>
</dbReference>
<comment type="caution">
    <text evidence="6">The sequence shown here is derived from an EMBL/GenBank/DDBJ whole genome shotgun (WGS) entry which is preliminary data.</text>
</comment>
<keyword evidence="3" id="KW-0788">Thiol protease</keyword>
<proteinExistence type="inferred from homology"/>
<feature type="active site" evidence="2 3">
    <location>
        <position position="194"/>
    </location>
</feature>
<dbReference type="GO" id="GO:0006508">
    <property type="term" value="P:proteolysis"/>
    <property type="evidence" value="ECO:0007669"/>
    <property type="project" value="UniProtKB-KW"/>
</dbReference>
<dbReference type="SMART" id="SM00230">
    <property type="entry name" value="CysPc"/>
    <property type="match status" value="1"/>
</dbReference>
<feature type="domain" description="Calpain catalytic" evidence="5">
    <location>
        <begin position="166"/>
        <end position="459"/>
    </location>
</feature>
<keyword evidence="3" id="KW-0645">Protease</keyword>
<evidence type="ECO:0000256" key="1">
    <source>
        <dbReference type="ARBA" id="ARBA00007623"/>
    </source>
</evidence>
<feature type="active site" evidence="2 3">
    <location>
        <position position="372"/>
    </location>
</feature>
<dbReference type="SUPFAM" id="SSF54001">
    <property type="entry name" value="Cysteine proteinases"/>
    <property type="match status" value="1"/>
</dbReference>
<evidence type="ECO:0000256" key="4">
    <source>
        <dbReference type="SAM" id="MobiDB-lite"/>
    </source>
</evidence>
<dbReference type="EMBL" id="MVGC01000085">
    <property type="protein sequence ID" value="RJE24338.1"/>
    <property type="molecule type" value="Genomic_DNA"/>
</dbReference>
<evidence type="ECO:0000313" key="6">
    <source>
        <dbReference type="EMBL" id="RJE24338.1"/>
    </source>
</evidence>
<dbReference type="InterPro" id="IPR038765">
    <property type="entry name" value="Papain-like_cys_pep_sf"/>
</dbReference>
<evidence type="ECO:0000256" key="3">
    <source>
        <dbReference type="PROSITE-ProRule" id="PRU00239"/>
    </source>
</evidence>
<feature type="active site" evidence="2 3">
    <location>
        <position position="397"/>
    </location>
</feature>
<feature type="region of interest" description="Disordered" evidence="4">
    <location>
        <begin position="1"/>
        <end position="25"/>
    </location>
</feature>
<evidence type="ECO:0000259" key="5">
    <source>
        <dbReference type="PROSITE" id="PS50203"/>
    </source>
</evidence>
<dbReference type="PROSITE" id="PS00139">
    <property type="entry name" value="THIOL_PROTEASE_CYS"/>
    <property type="match status" value="1"/>
</dbReference>
<dbReference type="InterPro" id="IPR000169">
    <property type="entry name" value="Pept_cys_AS"/>
</dbReference>
<evidence type="ECO:0000256" key="2">
    <source>
        <dbReference type="PIRSR" id="PIRSR622684-1"/>
    </source>
</evidence>
<dbReference type="Gene3D" id="3.90.70.10">
    <property type="entry name" value="Cysteine proteinases"/>
    <property type="match status" value="1"/>
</dbReference>
<keyword evidence="7" id="KW-1185">Reference proteome</keyword>
<dbReference type="PANTHER" id="PTHR10183">
    <property type="entry name" value="CALPAIN"/>
    <property type="match status" value="1"/>
</dbReference>
<name>A0A3A2ZM98_9EURO</name>
<dbReference type="Pfam" id="PF00648">
    <property type="entry name" value="Peptidase_C2"/>
    <property type="match status" value="1"/>
</dbReference>
<dbReference type="OrthoDB" id="424753at2759"/>
<reference evidence="7" key="1">
    <citation type="submission" date="2017-02" db="EMBL/GenBank/DDBJ databases">
        <authorList>
            <person name="Tafer H."/>
            <person name="Lopandic K."/>
        </authorList>
    </citation>
    <scope>NUCLEOTIDE SEQUENCE [LARGE SCALE GENOMIC DNA]</scope>
    <source>
        <strain evidence="7">CBS 366.77</strain>
    </source>
</reference>
<sequence>MSTPFIPAALAPAPTPIPKKDSNKPPQDIISDFWDKFLTKNPSRVTKIFPEKLYTNLLEPLQEKVPSTSQNAAQSYETAARQCKEQVARIVRECKRMNEKFSDPDFDIESDKDLCQWNCLRGLVRGSAGSGSQRFITRAGTDSGSCVCSDDEGDDDDLSLPGSVHRVDWIFERPEFVIDGYSNTDIKQGANGDCWWLAAVATICNRQDLIERVCVARDEECGVYGFLFYRDGEWESTIVDDNLYLTSEDFDFYGDRYDSTGKRAREHKKRHQTGSEALHFAKCSDPNETWLPLLEKAYAKIHGDYGALSGGWCGEAVEDMTGGVTTTIATNRVLNKNRLWNELVDSESNFVFAASALGTGLNWTRGGLPLGHAYSILRATEEVDEDGNKVRLVLIRNPWGERDQGGKGEWNGPWSDGSREWTPYWLQKLQYKFGDDGIWWMEYQDMLSTFMLLHRTRVFNEKWTVVQKWTSVSVPWITGYLKTKFVVEIERAGLVVFVLSQVDKRYFRGLDGQFNFSLHFLLQEENAKPGEHIALVRPAHCNEYRSISAEVELDPGKYEVLLKVIATRDSKKKMVEDVVKDCVEKNPEKLKQVGMNYDLANSKNESKKNPADDQKNDTKEEKNGKAILQGELPASKNGEPAVEFDKGNATGCTSKEVDTGVVVHHTGDRRSSQDNGQPQHVDRDSTELQPTEKHELTVKQHGSEDKTKSEATDEKSPDKNDAKDTDNNDNKEGEKLKTEPQAPEIDHNEPLTWNAVCVLGLRVYAMDPEVTIELVKSNDA</sequence>
<dbReference type="GO" id="GO:0004198">
    <property type="term" value="F:calcium-dependent cysteine-type endopeptidase activity"/>
    <property type="evidence" value="ECO:0007669"/>
    <property type="project" value="InterPro"/>
</dbReference>
<dbReference type="PROSITE" id="PS50203">
    <property type="entry name" value="CALPAIN_CAT"/>
    <property type="match status" value="1"/>
</dbReference>
<feature type="compositionally biased region" description="Basic and acidic residues" evidence="4">
    <location>
        <begin position="680"/>
        <end position="749"/>
    </location>
</feature>
<keyword evidence="3" id="KW-0378">Hydrolase</keyword>